<dbReference type="Pfam" id="PF10676">
    <property type="entry name" value="gerPA"/>
    <property type="match status" value="1"/>
</dbReference>
<name>A0A0B6APC4_PRIM2</name>
<organism evidence="2 3">
    <name type="scientific">Priestia megaterium (strain ATCC 14581 / DSM 32 / CCUG 1817 / JCM 2506 / NBRC 15308 / NCIMB 9376 / NCTC 10342 / NRRL B-14308 / VKM B-512 / Ford 19)</name>
    <name type="common">Bacillus megaterium</name>
    <dbReference type="NCBI Taxonomy" id="1348623"/>
    <lineage>
        <taxon>Bacteria</taxon>
        <taxon>Bacillati</taxon>
        <taxon>Bacillota</taxon>
        <taxon>Bacilli</taxon>
        <taxon>Bacillales</taxon>
        <taxon>Bacillaceae</taxon>
        <taxon>Priestia</taxon>
    </lineage>
</organism>
<evidence type="ECO:0000313" key="3">
    <source>
        <dbReference type="Proteomes" id="UP000031829"/>
    </source>
</evidence>
<feature type="region of interest" description="Disordered" evidence="1">
    <location>
        <begin position="31"/>
        <end position="80"/>
    </location>
</feature>
<proteinExistence type="predicted"/>
<gene>
    <name evidence="2" type="ORF">BG04_5458</name>
</gene>
<dbReference type="GeneID" id="93643404"/>
<reference evidence="2 3" key="1">
    <citation type="journal article" date="2015" name="Genome Announc.">
        <title>Complete genome sequences for 35 biothreat assay-relevant bacillus species.</title>
        <authorList>
            <person name="Johnson S.L."/>
            <person name="Daligault H.E."/>
            <person name="Davenport K.W."/>
            <person name="Jaissle J."/>
            <person name="Frey K.G."/>
            <person name="Ladner J.T."/>
            <person name="Broomall S.M."/>
            <person name="Bishop-Lilly K.A."/>
            <person name="Bruce D.C."/>
            <person name="Gibbons H.S."/>
            <person name="Coyne S.R."/>
            <person name="Lo C.C."/>
            <person name="Meincke L."/>
            <person name="Munk A.C."/>
            <person name="Koroleva G.I."/>
            <person name="Rosenzweig C.N."/>
            <person name="Palacios G.F."/>
            <person name="Redden C.L."/>
            <person name="Minogue T.D."/>
            <person name="Chain P.S."/>
        </authorList>
    </citation>
    <scope>NUCLEOTIDE SEQUENCE [LARGE SCALE GENOMIC DNA]</scope>
    <source>
        <strain evidence="3">ATCC 14581 / DSM 32 / JCM 2506 / NBRC 15308 / NCIMB 9376 / NCTC 10342 / NRRL B-14308 / VKM B-512</strain>
    </source>
</reference>
<feature type="compositionally biased region" description="Polar residues" evidence="1">
    <location>
        <begin position="31"/>
        <end position="54"/>
    </location>
</feature>
<evidence type="ECO:0000256" key="1">
    <source>
        <dbReference type="SAM" id="MobiDB-lite"/>
    </source>
</evidence>
<dbReference type="InterPro" id="IPR019618">
    <property type="entry name" value="Spore_germination_GerPA"/>
</dbReference>
<dbReference type="Proteomes" id="UP000031829">
    <property type="component" value="Chromosome"/>
</dbReference>
<dbReference type="RefSeq" id="WP_013057625.1">
    <property type="nucleotide sequence ID" value="NZ_BCVB01000011.1"/>
</dbReference>
<sequence>MPSVINIYNLKINSISSNGSVNIGEALHNSHTAHSKSTGTNSSYGDVSPASSKMRNIYIDPDTNDQTDIANVDHVNGYQQ</sequence>
<dbReference type="HOGENOM" id="CLU_177527_1_0_9"/>
<protein>
    <submittedName>
        <fullName evidence="2">Spore germination gerPA/gerPF family protein</fullName>
    </submittedName>
</protein>
<dbReference type="EMBL" id="CP009920">
    <property type="protein sequence ID" value="AJI22927.1"/>
    <property type="molecule type" value="Genomic_DNA"/>
</dbReference>
<accession>A0A0B6APC4</accession>
<dbReference type="KEGG" id="bmeg:BG04_5458"/>
<dbReference type="AlphaFoldDB" id="A0A0B6APC4"/>
<evidence type="ECO:0000313" key="2">
    <source>
        <dbReference type="EMBL" id="AJI22927.1"/>
    </source>
</evidence>